<evidence type="ECO:0000313" key="2">
    <source>
        <dbReference type="EMBL" id="KAG6945262.1"/>
    </source>
</evidence>
<sequence length="105" mass="11379">MKRKLVVGVQGPVKRPVVRPRKRHVSTSKHTSILRFLKSVSAVDGATNDTAVRAPTESTSDKTNTPEPVCSDNRSKVASSKRARAATTTTETKCTSKSKNKVKTT</sequence>
<feature type="region of interest" description="Disordered" evidence="1">
    <location>
        <begin position="42"/>
        <end position="105"/>
    </location>
</feature>
<organism evidence="2 3">
    <name type="scientific">Phytophthora aleatoria</name>
    <dbReference type="NCBI Taxonomy" id="2496075"/>
    <lineage>
        <taxon>Eukaryota</taxon>
        <taxon>Sar</taxon>
        <taxon>Stramenopiles</taxon>
        <taxon>Oomycota</taxon>
        <taxon>Peronosporomycetes</taxon>
        <taxon>Peronosporales</taxon>
        <taxon>Peronosporaceae</taxon>
        <taxon>Phytophthora</taxon>
    </lineage>
</organism>
<evidence type="ECO:0000313" key="3">
    <source>
        <dbReference type="Proteomes" id="UP000709295"/>
    </source>
</evidence>
<feature type="region of interest" description="Disordered" evidence="1">
    <location>
        <begin position="1"/>
        <end position="30"/>
    </location>
</feature>
<feature type="compositionally biased region" description="Low complexity" evidence="1">
    <location>
        <begin position="1"/>
        <end position="15"/>
    </location>
</feature>
<dbReference type="AlphaFoldDB" id="A0A8J5ITS9"/>
<keyword evidence="3" id="KW-1185">Reference proteome</keyword>
<comment type="caution">
    <text evidence="2">The sequence shown here is derived from an EMBL/GenBank/DDBJ whole genome shotgun (WGS) entry which is preliminary data.</text>
</comment>
<feature type="compositionally biased region" description="Basic residues" evidence="1">
    <location>
        <begin position="96"/>
        <end position="105"/>
    </location>
</feature>
<reference evidence="2" key="1">
    <citation type="submission" date="2021-01" db="EMBL/GenBank/DDBJ databases">
        <title>Phytophthora aleatoria, a newly-described species from Pinus radiata is distinct from Phytophthora cactorum isolates based on comparative genomics.</title>
        <authorList>
            <person name="Mcdougal R."/>
            <person name="Panda P."/>
            <person name="Williams N."/>
            <person name="Studholme D.J."/>
        </authorList>
    </citation>
    <scope>NUCLEOTIDE SEQUENCE</scope>
    <source>
        <strain evidence="2">NZFS 4037</strain>
    </source>
</reference>
<protein>
    <submittedName>
        <fullName evidence="2">Uncharacterized protein</fullName>
    </submittedName>
</protein>
<name>A0A8J5ITS9_9STRA</name>
<gene>
    <name evidence="2" type="ORF">JG688_00016643</name>
</gene>
<feature type="compositionally biased region" description="Basic residues" evidence="1">
    <location>
        <begin position="16"/>
        <end position="27"/>
    </location>
</feature>
<feature type="compositionally biased region" description="Polar residues" evidence="1">
    <location>
        <begin position="56"/>
        <end position="66"/>
    </location>
</feature>
<proteinExistence type="predicted"/>
<dbReference type="EMBL" id="JAENGY010002151">
    <property type="protein sequence ID" value="KAG6945262.1"/>
    <property type="molecule type" value="Genomic_DNA"/>
</dbReference>
<dbReference type="Proteomes" id="UP000709295">
    <property type="component" value="Unassembled WGS sequence"/>
</dbReference>
<accession>A0A8J5ITS9</accession>
<feature type="compositionally biased region" description="Low complexity" evidence="1">
    <location>
        <begin position="85"/>
        <end position="95"/>
    </location>
</feature>
<evidence type="ECO:0000256" key="1">
    <source>
        <dbReference type="SAM" id="MobiDB-lite"/>
    </source>
</evidence>